<evidence type="ECO:0000256" key="1">
    <source>
        <dbReference type="ARBA" id="ARBA00022722"/>
    </source>
</evidence>
<evidence type="ECO:0000256" key="3">
    <source>
        <dbReference type="ARBA" id="ARBA00022763"/>
    </source>
</evidence>
<dbReference type="GO" id="GO:0004386">
    <property type="term" value="F:helicase activity"/>
    <property type="evidence" value="ECO:0007669"/>
    <property type="project" value="UniProtKB-KW"/>
</dbReference>
<dbReference type="Pfam" id="PF12705">
    <property type="entry name" value="PDDEXK_1"/>
    <property type="match status" value="1"/>
</dbReference>
<keyword evidence="8" id="KW-0238">DNA-binding</keyword>
<keyword evidence="9" id="KW-0234">DNA repair</keyword>
<dbReference type="GO" id="GO:0004527">
    <property type="term" value="F:exonuclease activity"/>
    <property type="evidence" value="ECO:0007669"/>
    <property type="project" value="UniProtKB-KW"/>
</dbReference>
<evidence type="ECO:0000313" key="11">
    <source>
        <dbReference type="EMBL" id="AKF11029.1"/>
    </source>
</evidence>
<evidence type="ECO:0000256" key="4">
    <source>
        <dbReference type="ARBA" id="ARBA00022801"/>
    </source>
</evidence>
<keyword evidence="4" id="KW-0378">Hydrolase</keyword>
<keyword evidence="12" id="KW-1185">Reference proteome</keyword>
<dbReference type="InterPro" id="IPR027417">
    <property type="entry name" value="P-loop_NTPase"/>
</dbReference>
<dbReference type="OrthoDB" id="442932at2"/>
<dbReference type="RefSeq" id="WP_053237939.1">
    <property type="nucleotide sequence ID" value="NZ_CP011125.1"/>
</dbReference>
<dbReference type="InterPro" id="IPR038726">
    <property type="entry name" value="PDDEXK_AddAB-type"/>
</dbReference>
<keyword evidence="3" id="KW-0227">DNA damage</keyword>
<proteinExistence type="predicted"/>
<evidence type="ECO:0000256" key="7">
    <source>
        <dbReference type="ARBA" id="ARBA00022840"/>
    </source>
</evidence>
<keyword evidence="6" id="KW-0269">Exonuclease</keyword>
<dbReference type="STRING" id="927083.DB32_008178"/>
<keyword evidence="1" id="KW-0540">Nuclease</keyword>
<evidence type="ECO:0000313" key="12">
    <source>
        <dbReference type="Proteomes" id="UP000034883"/>
    </source>
</evidence>
<accession>A0A0F6SHU0</accession>
<dbReference type="Gene3D" id="3.40.50.300">
    <property type="entry name" value="P-loop containing nucleotide triphosphate hydrolases"/>
    <property type="match status" value="2"/>
</dbReference>
<dbReference type="KEGG" id="samy:DB32_008178"/>
<dbReference type="PANTHER" id="PTHR30591">
    <property type="entry name" value="RECBCD ENZYME SUBUNIT RECC"/>
    <property type="match status" value="1"/>
</dbReference>
<evidence type="ECO:0000256" key="6">
    <source>
        <dbReference type="ARBA" id="ARBA00022839"/>
    </source>
</evidence>
<dbReference type="PANTHER" id="PTHR30591:SF1">
    <property type="entry name" value="RECBCD ENZYME SUBUNIT RECC"/>
    <property type="match status" value="1"/>
</dbReference>
<keyword evidence="5" id="KW-0347">Helicase</keyword>
<dbReference type="AlphaFoldDB" id="A0A0F6SHU0"/>
<protein>
    <submittedName>
        <fullName evidence="11">ATP-dependent nuclease, subunit B</fullName>
    </submittedName>
</protein>
<dbReference type="GO" id="GO:0006310">
    <property type="term" value="P:DNA recombination"/>
    <property type="evidence" value="ECO:0007669"/>
    <property type="project" value="TreeGrafter"/>
</dbReference>
<dbReference type="GO" id="GO:0003677">
    <property type="term" value="F:DNA binding"/>
    <property type="evidence" value="ECO:0007669"/>
    <property type="project" value="UniProtKB-KW"/>
</dbReference>
<dbReference type="Proteomes" id="UP000034883">
    <property type="component" value="Chromosome"/>
</dbReference>
<evidence type="ECO:0000259" key="10">
    <source>
        <dbReference type="Pfam" id="PF12705"/>
    </source>
</evidence>
<dbReference type="GO" id="GO:0005524">
    <property type="term" value="F:ATP binding"/>
    <property type="evidence" value="ECO:0007669"/>
    <property type="project" value="UniProtKB-KW"/>
</dbReference>
<dbReference type="GO" id="GO:0006281">
    <property type="term" value="P:DNA repair"/>
    <property type="evidence" value="ECO:0007669"/>
    <property type="project" value="UniProtKB-KW"/>
</dbReference>
<organism evidence="11 12">
    <name type="scientific">Sandaracinus amylolyticus</name>
    <dbReference type="NCBI Taxonomy" id="927083"/>
    <lineage>
        <taxon>Bacteria</taxon>
        <taxon>Pseudomonadati</taxon>
        <taxon>Myxococcota</taxon>
        <taxon>Polyangia</taxon>
        <taxon>Polyangiales</taxon>
        <taxon>Sandaracinaceae</taxon>
        <taxon>Sandaracinus</taxon>
    </lineage>
</organism>
<dbReference type="EMBL" id="CP011125">
    <property type="protein sequence ID" value="AKF11029.1"/>
    <property type="molecule type" value="Genomic_DNA"/>
</dbReference>
<gene>
    <name evidence="11" type="ORF">DB32_008178</name>
</gene>
<keyword evidence="2" id="KW-0547">Nucleotide-binding</keyword>
<keyword evidence="7" id="KW-0067">ATP-binding</keyword>
<sequence length="1087" mass="118802">MDRRLIESESAAARVASAAAWLGARRASAVWIVGARREPVDALVRRVASEQGAALGWERTTLDALAGRVAARALARRGLTPVAGTAVEALCARLLHRMRARDVARLGRYAAIADRPGLPRALASTLEELAHADLAPEVVRAHAPDLAALYAAYRDELPALGLADRATVLEHATATLREGRAVDVERAVLLLDVRVRSRLEADLVAALIARAPSALVTIPRGDDRTRALLCERVDLAIEPATHAVEVAPALRALQARIFEDARDAVASDEAVEILSAPGESRECVEIARRVLVAAREGTRFDRMAVLLRAPERYGVHLAEAFRRAGIPASFSRGARRPDPTGRALLALLACAAEGISARAFGEYLSLGVVPDAEGGAPPDAKGARARFVPADEELAASDDDADDESGLAPIDEDAYDETAPVRAGTLRAPRRWEQLIVEAAVIGGRDRWARRIEGAIAAARRAREDLEDPDDVEGRRHARRIADLEALRDFALPLVDALAALPGRATWSAWIDALSALATRALRDPRRVLAVLASLAPMGDVGPVDLAEVRTVLTPRLREEPARAPGDESVGQVLVCTIEEARGRELDVVFVPGLAEKLFPAKVIEDPLLLDATREAISEALATRRERGAEERLALRIALGAASKRVVASIPRIDVERARPRVPSFYALEIARAIEGRLPSYEELGRRAEIAGAARLGWPAPDHPELAIDAAEHDLSVLGGLVDLPPKARIGRAAYLVAASPIVARALRARWARWDKKRWRSQDGMVEPDEGVRAILAEHRLDRRAYSATALESFAMCPYKFYLRTIIRLEPREVPEPLEMLDPAQRGTLVHAAQFRLLVRLRDEGALPVTPETRARALEVLDEELDRVARTTAEELAPAIPKVWEDTLAAVRQDLREWLHRTSEDPSWVPSRFELAFGIPAGDERDAASLHEPVPLSIGMRLRGAIDLVEEREGTLRATDHKTGSAWTKPGQRVMGGEKLQPILYALALESIFPDRTVWGGRLYYCTDKGRYTEVEVPLDDDSRAAITKVTTTIDQHVRDGFLPPAPSEKACSFCDYAVICGPHERRRTMRKEGDRLVGIDSLRRMP</sequence>
<feature type="domain" description="PD-(D/E)XK endonuclease-like" evidence="10">
    <location>
        <begin position="786"/>
        <end position="1061"/>
    </location>
</feature>
<dbReference type="SUPFAM" id="SSF52540">
    <property type="entry name" value="P-loop containing nucleoside triphosphate hydrolases"/>
    <property type="match status" value="1"/>
</dbReference>
<name>A0A0F6SHU0_9BACT</name>
<dbReference type="InterPro" id="IPR011604">
    <property type="entry name" value="PDDEXK-like_dom_sf"/>
</dbReference>
<evidence type="ECO:0000256" key="5">
    <source>
        <dbReference type="ARBA" id="ARBA00022806"/>
    </source>
</evidence>
<evidence type="ECO:0000256" key="9">
    <source>
        <dbReference type="ARBA" id="ARBA00023204"/>
    </source>
</evidence>
<reference evidence="11 12" key="1">
    <citation type="submission" date="2015-03" db="EMBL/GenBank/DDBJ databases">
        <title>Genome assembly of Sandaracinus amylolyticus DSM 53668.</title>
        <authorList>
            <person name="Sharma G."/>
            <person name="Subramanian S."/>
        </authorList>
    </citation>
    <scope>NUCLEOTIDE SEQUENCE [LARGE SCALE GENOMIC DNA]</scope>
    <source>
        <strain evidence="11 12">DSM 53668</strain>
    </source>
</reference>
<dbReference type="Gene3D" id="3.90.320.10">
    <property type="match status" value="1"/>
</dbReference>
<evidence type="ECO:0000256" key="8">
    <source>
        <dbReference type="ARBA" id="ARBA00023125"/>
    </source>
</evidence>
<evidence type="ECO:0000256" key="2">
    <source>
        <dbReference type="ARBA" id="ARBA00022741"/>
    </source>
</evidence>